<dbReference type="PROSITE" id="PS50004">
    <property type="entry name" value="C2"/>
    <property type="match status" value="2"/>
</dbReference>
<keyword evidence="1" id="KW-0479">Metal-binding</keyword>
<evidence type="ECO:0000313" key="6">
    <source>
        <dbReference type="WBParaSite" id="maker-uti_cns_0003973-snap-gene-0.3-mRNA-1"/>
    </source>
</evidence>
<proteinExistence type="predicted"/>
<evidence type="ECO:0000256" key="2">
    <source>
        <dbReference type="ARBA" id="ARBA00022737"/>
    </source>
</evidence>
<accession>A0A1I8HST4</accession>
<dbReference type="InterPro" id="IPR000008">
    <property type="entry name" value="C2_dom"/>
</dbReference>
<feature type="region of interest" description="Disordered" evidence="3">
    <location>
        <begin position="25"/>
        <end position="118"/>
    </location>
</feature>
<dbReference type="AlphaFoldDB" id="A0A1I8HST4"/>
<dbReference type="Gene3D" id="2.60.40.150">
    <property type="entry name" value="C2 domain"/>
    <property type="match status" value="2"/>
</dbReference>
<evidence type="ECO:0000259" key="4">
    <source>
        <dbReference type="PROSITE" id="PS50004"/>
    </source>
</evidence>
<dbReference type="PANTHER" id="PTHR45729:SF6">
    <property type="entry name" value="RABPHILIN, ISOFORM A"/>
    <property type="match status" value="1"/>
</dbReference>
<keyword evidence="2" id="KW-0677">Repeat</keyword>
<dbReference type="Pfam" id="PF00168">
    <property type="entry name" value="C2"/>
    <property type="match status" value="2"/>
</dbReference>
<dbReference type="PANTHER" id="PTHR45729">
    <property type="entry name" value="RABPHILIN, ISOFORM A"/>
    <property type="match status" value="1"/>
</dbReference>
<protein>
    <submittedName>
        <fullName evidence="6 7">C2 domain-containing protein</fullName>
    </submittedName>
</protein>
<evidence type="ECO:0000256" key="3">
    <source>
        <dbReference type="SAM" id="MobiDB-lite"/>
    </source>
</evidence>
<dbReference type="GO" id="GO:0046872">
    <property type="term" value="F:metal ion binding"/>
    <property type="evidence" value="ECO:0007669"/>
    <property type="project" value="UniProtKB-KW"/>
</dbReference>
<evidence type="ECO:0000313" key="7">
    <source>
        <dbReference type="WBParaSite" id="maker-uti_cns_0007662-snap-gene-0.2-mRNA-1"/>
    </source>
</evidence>
<dbReference type="WBParaSite" id="maker-uti_cns_0003973-snap-gene-0.3-mRNA-1">
    <property type="protein sequence ID" value="maker-uti_cns_0003973-snap-gene-0.3-mRNA-1"/>
    <property type="gene ID" value="maker-uti_cns_0003973-snap-gene-0.3"/>
</dbReference>
<reference evidence="6 7" key="1">
    <citation type="submission" date="2016-11" db="UniProtKB">
        <authorList>
            <consortium name="WormBaseParasite"/>
        </authorList>
    </citation>
    <scope>IDENTIFICATION</scope>
</reference>
<dbReference type="PRINTS" id="PR00360">
    <property type="entry name" value="C2DOMAIN"/>
</dbReference>
<dbReference type="SMART" id="SM00239">
    <property type="entry name" value="C2"/>
    <property type="match status" value="2"/>
</dbReference>
<evidence type="ECO:0000256" key="1">
    <source>
        <dbReference type="ARBA" id="ARBA00022723"/>
    </source>
</evidence>
<feature type="domain" description="C2" evidence="4">
    <location>
        <begin position="270"/>
        <end position="403"/>
    </location>
</feature>
<dbReference type="GO" id="GO:0016020">
    <property type="term" value="C:membrane"/>
    <property type="evidence" value="ECO:0007669"/>
    <property type="project" value="InterPro"/>
</dbReference>
<dbReference type="InterPro" id="IPR035892">
    <property type="entry name" value="C2_domain_sf"/>
</dbReference>
<dbReference type="SUPFAM" id="SSF49562">
    <property type="entry name" value="C2 domain (Calcium/lipid-binding domain, CaLB)"/>
    <property type="match status" value="2"/>
</dbReference>
<dbReference type="Proteomes" id="UP000095280">
    <property type="component" value="Unplaced"/>
</dbReference>
<feature type="domain" description="C2" evidence="4">
    <location>
        <begin position="130"/>
        <end position="253"/>
    </location>
</feature>
<dbReference type="GO" id="GO:0006887">
    <property type="term" value="P:exocytosis"/>
    <property type="evidence" value="ECO:0007669"/>
    <property type="project" value="TreeGrafter"/>
</dbReference>
<dbReference type="PRINTS" id="PR00399">
    <property type="entry name" value="SYNAPTOTAGMN"/>
</dbReference>
<organism evidence="5 7">
    <name type="scientific">Macrostomum lignano</name>
    <dbReference type="NCBI Taxonomy" id="282301"/>
    <lineage>
        <taxon>Eukaryota</taxon>
        <taxon>Metazoa</taxon>
        <taxon>Spiralia</taxon>
        <taxon>Lophotrochozoa</taxon>
        <taxon>Platyhelminthes</taxon>
        <taxon>Rhabditophora</taxon>
        <taxon>Macrostomorpha</taxon>
        <taxon>Macrostomida</taxon>
        <taxon>Macrostomidae</taxon>
        <taxon>Macrostomum</taxon>
    </lineage>
</organism>
<keyword evidence="5" id="KW-1185">Reference proteome</keyword>
<name>A0A1I8HST4_9PLAT</name>
<dbReference type="WBParaSite" id="maker-uti_cns_0007662-snap-gene-0.2-mRNA-1">
    <property type="protein sequence ID" value="maker-uti_cns_0007662-snap-gene-0.2-mRNA-1"/>
    <property type="gene ID" value="maker-uti_cns_0007662-snap-gene-0.2"/>
</dbReference>
<dbReference type="InterPro" id="IPR043566">
    <property type="entry name" value="Rabphilin/DOC2/Noc2"/>
</dbReference>
<evidence type="ECO:0000313" key="5">
    <source>
        <dbReference type="Proteomes" id="UP000095280"/>
    </source>
</evidence>
<feature type="compositionally biased region" description="Low complexity" evidence="3">
    <location>
        <begin position="106"/>
        <end position="118"/>
    </location>
</feature>
<sequence>MDTISSWLTCCPVLHIGGGGGDDGGIGGSSAKADQEDFVPLKNAESKPPGRSKSAAAAAGSTVDENGRMTDGGRGCVGNYGATSTADQREPQTPPVVRAPKSNNSTAATPAAATPTTTVQSVSDKFEDRGLGQLHFVLQFIPGKATLYIRIIKGECLAAQDSNGLSDPYVKVHLLPDTGKRTKLRTRTCQRTLNPIWDEEFCYSGVSRGDMETKMLRLSVLDEDTIGFDWMGEILLPLGHLLHGRKEYYEIPLQPKNFELDRSLKLEQEDRGKIMIGLCYAPAKSELTVRVIQCVNLIAMDANGYSDPFVKLNLKPGQDNFKKYKTEVKKRTLNPEYNEEFHYILSQQELQEKTLEITVWDKDFGTKNDFMGALVIGNRCSGDRWSHWEVMMKQPYQRHDRWHSLCPELLLD</sequence>
<dbReference type="InterPro" id="IPR001565">
    <property type="entry name" value="Synaptotagmin"/>
</dbReference>